<dbReference type="EMBL" id="CZQE01000094">
    <property type="protein sequence ID" value="CUS43881.1"/>
    <property type="molecule type" value="Genomic_DNA"/>
</dbReference>
<reference evidence="1" key="1">
    <citation type="submission" date="2015-10" db="EMBL/GenBank/DDBJ databases">
        <authorList>
            <person name="Gilbert D.G."/>
        </authorList>
    </citation>
    <scope>NUCLEOTIDE SEQUENCE</scope>
</reference>
<sequence>MVGASSGLATATVALSVAPGTDTGQITLVKSQRINAPGGGADPVRGATVTYTIESRFGGTGVVRAARVADPIPPGTAYVPGSLRLDGTALTDAADADTGDFDGSAIHVALGDVPAPVTRTIQFQVTIQ</sequence>
<dbReference type="InterPro" id="IPR047589">
    <property type="entry name" value="DUF11_rpt"/>
</dbReference>
<protein>
    <submittedName>
        <fullName evidence="1">Hemagglutinin</fullName>
    </submittedName>
</protein>
<proteinExistence type="predicted"/>
<accession>A0A160THS0</accession>
<gene>
    <name evidence="1" type="ORF">MGWOODY_Smn717</name>
</gene>
<dbReference type="NCBIfam" id="TIGR01451">
    <property type="entry name" value="B_ant_repeat"/>
    <property type="match status" value="1"/>
</dbReference>
<dbReference type="AlphaFoldDB" id="A0A160THS0"/>
<organism evidence="1">
    <name type="scientific">hydrothermal vent metagenome</name>
    <dbReference type="NCBI Taxonomy" id="652676"/>
    <lineage>
        <taxon>unclassified sequences</taxon>
        <taxon>metagenomes</taxon>
        <taxon>ecological metagenomes</taxon>
    </lineage>
</organism>
<dbReference type="Gene3D" id="2.60.40.740">
    <property type="match status" value="1"/>
</dbReference>
<name>A0A160THS0_9ZZZZ</name>
<evidence type="ECO:0000313" key="1">
    <source>
        <dbReference type="EMBL" id="CUS43881.1"/>
    </source>
</evidence>